<keyword evidence="1" id="KW-0812">Transmembrane</keyword>
<name>A0AAU8DT29_9ACTN</name>
<dbReference type="Pfam" id="PF13400">
    <property type="entry name" value="Tad"/>
    <property type="match status" value="1"/>
</dbReference>
<protein>
    <submittedName>
        <fullName evidence="3">Pilus assembly protein TadG-related protein</fullName>
    </submittedName>
</protein>
<organism evidence="3">
    <name type="scientific">Nakamurella sp. A5-74</name>
    <dbReference type="NCBI Taxonomy" id="3158264"/>
    <lineage>
        <taxon>Bacteria</taxon>
        <taxon>Bacillati</taxon>
        <taxon>Actinomycetota</taxon>
        <taxon>Actinomycetes</taxon>
        <taxon>Nakamurellales</taxon>
        <taxon>Nakamurellaceae</taxon>
        <taxon>Nakamurella</taxon>
    </lineage>
</organism>
<feature type="domain" description="Putative Flp pilus-assembly TadG-like N-terminal" evidence="2">
    <location>
        <begin position="12"/>
        <end position="53"/>
    </location>
</feature>
<gene>
    <name evidence="3" type="ORF">ABLG96_07775</name>
</gene>
<dbReference type="EMBL" id="CP159218">
    <property type="protein sequence ID" value="XCG65182.1"/>
    <property type="molecule type" value="Genomic_DNA"/>
</dbReference>
<dbReference type="RefSeq" id="WP_353650792.1">
    <property type="nucleotide sequence ID" value="NZ_CP159218.1"/>
</dbReference>
<evidence type="ECO:0000259" key="2">
    <source>
        <dbReference type="Pfam" id="PF13400"/>
    </source>
</evidence>
<sequence length="133" mass="13758">MTARPRVTGDRGSITPLIIGMVLCLLLLGFGVIAMGSVVLAKRSLQNACDSTADYVTGSTTQTDITSAADGYFDQQASAELQRRVPAATVSTGTQNASLIAVCAVQAPIALGGLFGSPTVSLQVRSVSQLRRD</sequence>
<evidence type="ECO:0000313" key="3">
    <source>
        <dbReference type="EMBL" id="XCG65182.1"/>
    </source>
</evidence>
<feature type="transmembrane region" description="Helical" evidence="1">
    <location>
        <begin position="17"/>
        <end position="41"/>
    </location>
</feature>
<keyword evidence="1" id="KW-0472">Membrane</keyword>
<evidence type="ECO:0000256" key="1">
    <source>
        <dbReference type="SAM" id="Phobius"/>
    </source>
</evidence>
<accession>A0AAU8DT29</accession>
<dbReference type="InterPro" id="IPR028087">
    <property type="entry name" value="Tad_N"/>
</dbReference>
<reference evidence="3" key="1">
    <citation type="submission" date="2024-05" db="EMBL/GenBank/DDBJ databases">
        <authorList>
            <person name="Cai S.Y."/>
            <person name="Jin L.M."/>
            <person name="Li H.R."/>
        </authorList>
    </citation>
    <scope>NUCLEOTIDE SEQUENCE</scope>
    <source>
        <strain evidence="3">A5-74</strain>
    </source>
</reference>
<keyword evidence="1" id="KW-1133">Transmembrane helix</keyword>
<dbReference type="AlphaFoldDB" id="A0AAU8DT29"/>
<proteinExistence type="predicted"/>